<sequence>MLKWHNFHRGLTDVDSYKTYTYTYEKYKTAIDIKKFIGNMIVIFQVEKQKRLKNQPFLFQKFF</sequence>
<dbReference type="Proteomes" id="UP000247565">
    <property type="component" value="Unassembled WGS sequence"/>
</dbReference>
<accession>A0A318N2W5</accession>
<comment type="caution">
    <text evidence="1">The sequence shown here is derived from an EMBL/GenBank/DDBJ whole genome shotgun (WGS) entry which is preliminary data.</text>
</comment>
<name>A0A318N2W5_9PROT</name>
<dbReference type="AlphaFoldDB" id="A0A318N2W5"/>
<gene>
    <name evidence="1" type="ORF">DK869_03040</name>
</gene>
<dbReference type="EMBL" id="QGLT01000001">
    <property type="protein sequence ID" value="PXZ01983.1"/>
    <property type="molecule type" value="Genomic_DNA"/>
</dbReference>
<evidence type="ECO:0000313" key="2">
    <source>
        <dbReference type="Proteomes" id="UP000247565"/>
    </source>
</evidence>
<reference evidence="1 2" key="1">
    <citation type="submission" date="2018-05" db="EMBL/GenBank/DDBJ databases">
        <title>Reference genomes for bee gut microbiota database.</title>
        <authorList>
            <person name="Ellegaard K.M."/>
        </authorList>
    </citation>
    <scope>NUCLEOTIDE SEQUENCE [LARGE SCALE GENOMIC DNA]</scope>
    <source>
        <strain evidence="1 2">ESL0284</strain>
    </source>
</reference>
<keyword evidence="2" id="KW-1185">Reference proteome</keyword>
<protein>
    <submittedName>
        <fullName evidence="1">Uncharacterized protein</fullName>
    </submittedName>
</protein>
<proteinExistence type="predicted"/>
<evidence type="ECO:0000313" key="1">
    <source>
        <dbReference type="EMBL" id="PXZ01983.1"/>
    </source>
</evidence>
<organism evidence="1 2">
    <name type="scientific">Commensalibacter melissae</name>
    <dbReference type="NCBI Taxonomy" id="2070537"/>
    <lineage>
        <taxon>Bacteria</taxon>
        <taxon>Pseudomonadati</taxon>
        <taxon>Pseudomonadota</taxon>
        <taxon>Alphaproteobacteria</taxon>
        <taxon>Acetobacterales</taxon>
        <taxon>Acetobacteraceae</taxon>
    </lineage>
</organism>